<feature type="region of interest" description="Disordered" evidence="2">
    <location>
        <begin position="722"/>
        <end position="743"/>
    </location>
</feature>
<dbReference type="GO" id="GO:0007099">
    <property type="term" value="P:centriole replication"/>
    <property type="evidence" value="ECO:0007669"/>
    <property type="project" value="InterPro"/>
</dbReference>
<dbReference type="RefSeq" id="XP_016534798.1">
    <property type="nucleotide sequence ID" value="XM_016679312.1"/>
</dbReference>
<feature type="compositionally biased region" description="Polar residues" evidence="2">
    <location>
        <begin position="569"/>
        <end position="580"/>
    </location>
</feature>
<dbReference type="AlphaFoldDB" id="A0A087XXR9"/>
<dbReference type="GeneTree" id="ENSGT00390000009714"/>
<keyword evidence="1" id="KW-0175">Coiled coil</keyword>
<evidence type="ECO:0000256" key="2">
    <source>
        <dbReference type="SAM" id="MobiDB-lite"/>
    </source>
</evidence>
<sequence length="895" mass="99992">MTSVAAMPAKLPGLQNQERNWVYVDSARNSNNSTTRTSQTKLLFNEAIPVSVVNRATRVGPPAPIVIERLLPRLEMRESTDSLRSSRSSRSFTVLSEERLQAAVKLAKRDLRRRHLGSLAKTSPKHLQDASVFETSDVELLQELVAAPGKQESNIATSKEKKAPIGAKQRPSKKNPSSLMPGVGQSPPTRDPGIRQMKGGKQGHLSNEIRKLQNELETYIRKVEELANRGEQLEESLDPEEQIKLEIRRQKQAARSARIIYVLQRQVKEIQDDIEKLKREKMWETKKSVAVGRLAAAHRGALRALQVVIHQLSDRPHSKVPPHYKELGQLIRQLSLCSAKVEVDQGSAVPETVLDILQKLEILDSALSKHETLEKLQAQTRPPRRRSPHRSASPTTGPHSLSILAALGPHRPANPKGSVRYGRKVVLPKLKPSSHQPLVAGVHNVGQQRELQRLPQPNANHQSRRHPGRRKADAMKMRDAGFRQPTVSSQLRVSQLPQREKSVPWMPTSPHSPPQQQAPQRWRPEPRCLFSPVKPPPSPSGEQQAGRQSEAERRVSAATQQAAPKEATRTSYQEEMTTQLSEEEAPRIQRLRSEDVFQNQWAEGAEHGAREGSQQLSGETQLEGVAKNKPDRSRRIRLPEHADEMAAGDHVRLVEHQEVDLLKDTAPDAWTVNTGMGDMTWRGLQASTLESMLLRMEEIQREEEEVRRRFASIAYSDPLYWDRSRTTGSQPLAPGSRPASPQPIRLTRPVLKQTTAADIILEKPIETGFLFESSPTEVQTQDQHLPTNKILPNDRAERSRTVLSVPGSTLKNIRQYKEDYNAYLGAGSQGAIDSFNTWAAADSVAEELLSEALADVAKEFQDVVEEYAEAVFTSEFLRPVHSASASAPAEAGRNQ</sequence>
<dbReference type="STRING" id="48698.ENSPFOP00000010572"/>
<protein>
    <submittedName>
        <fullName evidence="3">KIAA0753 ortholog</fullName>
    </submittedName>
</protein>
<feature type="compositionally biased region" description="Polar residues" evidence="2">
    <location>
        <begin position="485"/>
        <end position="497"/>
    </location>
</feature>
<dbReference type="GO" id="GO:0034451">
    <property type="term" value="C:centriolar satellite"/>
    <property type="evidence" value="ECO:0007669"/>
    <property type="project" value="TreeGrafter"/>
</dbReference>
<feature type="region of interest" description="Disordered" evidence="2">
    <location>
        <begin position="376"/>
        <end position="419"/>
    </location>
</feature>
<proteinExistence type="predicted"/>
<organism evidence="3 4">
    <name type="scientific">Poecilia formosa</name>
    <name type="common">Amazon molly</name>
    <name type="synonym">Limia formosa</name>
    <dbReference type="NCBI Taxonomy" id="48698"/>
    <lineage>
        <taxon>Eukaryota</taxon>
        <taxon>Metazoa</taxon>
        <taxon>Chordata</taxon>
        <taxon>Craniata</taxon>
        <taxon>Vertebrata</taxon>
        <taxon>Euteleostomi</taxon>
        <taxon>Actinopterygii</taxon>
        <taxon>Neopterygii</taxon>
        <taxon>Teleostei</taxon>
        <taxon>Neoteleostei</taxon>
        <taxon>Acanthomorphata</taxon>
        <taxon>Ovalentaria</taxon>
        <taxon>Atherinomorphae</taxon>
        <taxon>Cyprinodontiformes</taxon>
        <taxon>Poeciliidae</taxon>
        <taxon>Poeciliinae</taxon>
        <taxon>Poecilia</taxon>
    </lineage>
</organism>
<dbReference type="PANTHER" id="PTHR15732">
    <property type="entry name" value="PROTEIN MOONRAKER"/>
    <property type="match status" value="1"/>
</dbReference>
<dbReference type="InterPro" id="IPR031447">
    <property type="entry name" value="MNR"/>
</dbReference>
<reference evidence="3" key="3">
    <citation type="submission" date="2025-09" db="UniProtKB">
        <authorList>
            <consortium name="Ensembl"/>
        </authorList>
    </citation>
    <scope>IDENTIFICATION</scope>
</reference>
<feature type="region of interest" description="Disordered" evidence="2">
    <location>
        <begin position="151"/>
        <end position="204"/>
    </location>
</feature>
<accession>A0A087XXR9</accession>
<evidence type="ECO:0000313" key="3">
    <source>
        <dbReference type="Ensembl" id="ENSPFOP00000010572.2"/>
    </source>
</evidence>
<feature type="compositionally biased region" description="Basic and acidic residues" evidence="2">
    <location>
        <begin position="626"/>
        <end position="635"/>
    </location>
</feature>
<dbReference type="Pfam" id="PF15718">
    <property type="entry name" value="MNR"/>
    <property type="match status" value="2"/>
</dbReference>
<feature type="region of interest" description="Disordered" evidence="2">
    <location>
        <begin position="453"/>
        <end position="587"/>
    </location>
</feature>
<feature type="compositionally biased region" description="Basic and acidic residues" evidence="2">
    <location>
        <begin position="470"/>
        <end position="481"/>
    </location>
</feature>
<dbReference type="GO" id="GO:0071539">
    <property type="term" value="P:protein localization to centrosome"/>
    <property type="evidence" value="ECO:0007669"/>
    <property type="project" value="TreeGrafter"/>
</dbReference>
<reference evidence="4" key="1">
    <citation type="submission" date="2013-10" db="EMBL/GenBank/DDBJ databases">
        <authorList>
            <person name="Schartl M."/>
            <person name="Warren W."/>
        </authorList>
    </citation>
    <scope>NUCLEOTIDE SEQUENCE [LARGE SCALE GENOMIC DNA]</scope>
    <source>
        <strain evidence="4">female</strain>
    </source>
</reference>
<evidence type="ECO:0000313" key="4">
    <source>
        <dbReference type="Proteomes" id="UP000028760"/>
    </source>
</evidence>
<dbReference type="EMBL" id="AYCK01011884">
    <property type="status" value="NOT_ANNOTATED_CDS"/>
    <property type="molecule type" value="Genomic_DNA"/>
</dbReference>
<dbReference type="PANTHER" id="PTHR15732:SF4">
    <property type="entry name" value="PROTEIN MOONRAKER"/>
    <property type="match status" value="1"/>
</dbReference>
<evidence type="ECO:0000256" key="1">
    <source>
        <dbReference type="SAM" id="Coils"/>
    </source>
</evidence>
<feature type="region of interest" description="Disordered" evidence="2">
    <location>
        <begin position="604"/>
        <end position="635"/>
    </location>
</feature>
<dbReference type="OMA" id="LERPWNG"/>
<dbReference type="Ensembl" id="ENSPFOT00000010587.2">
    <property type="protein sequence ID" value="ENSPFOP00000010572.2"/>
    <property type="gene ID" value="ENSPFOG00000010488.2"/>
</dbReference>
<dbReference type="CTD" id="9851"/>
<dbReference type="GeneID" id="103148563"/>
<dbReference type="Proteomes" id="UP000028760">
    <property type="component" value="Unassembled WGS sequence"/>
</dbReference>
<feature type="coiled-coil region" evidence="1">
    <location>
        <begin position="260"/>
        <end position="287"/>
    </location>
</feature>
<keyword evidence="4" id="KW-1185">Reference proteome</keyword>
<dbReference type="eggNOG" id="ENOG502QQYJ">
    <property type="taxonomic scope" value="Eukaryota"/>
</dbReference>
<dbReference type="EMBL" id="AYCK01011885">
    <property type="status" value="NOT_ANNOTATED_CDS"/>
    <property type="molecule type" value="Genomic_DNA"/>
</dbReference>
<name>A0A087XXR9_POEFO</name>
<reference evidence="3" key="2">
    <citation type="submission" date="2025-08" db="UniProtKB">
        <authorList>
            <consortium name="Ensembl"/>
        </authorList>
    </citation>
    <scope>IDENTIFICATION</scope>
</reference>